<reference evidence="2 3" key="1">
    <citation type="journal article" date="2007" name="Nature">
        <title>Evolution of genes and genomes on the Drosophila phylogeny.</title>
        <authorList>
            <consortium name="Drosophila 12 Genomes Consortium"/>
            <person name="Clark A.G."/>
            <person name="Eisen M.B."/>
            <person name="Smith D.R."/>
            <person name="Bergman C.M."/>
            <person name="Oliver B."/>
            <person name="Markow T.A."/>
            <person name="Kaufman T.C."/>
            <person name="Kellis M."/>
            <person name="Gelbart W."/>
            <person name="Iyer V.N."/>
            <person name="Pollard D.A."/>
            <person name="Sackton T.B."/>
            <person name="Larracuente A.M."/>
            <person name="Singh N.D."/>
            <person name="Abad J.P."/>
            <person name="Abt D.N."/>
            <person name="Adryan B."/>
            <person name="Aguade M."/>
            <person name="Akashi H."/>
            <person name="Anderson W.W."/>
            <person name="Aquadro C.F."/>
            <person name="Ardell D.H."/>
            <person name="Arguello R."/>
            <person name="Artieri C.G."/>
            <person name="Barbash D.A."/>
            <person name="Barker D."/>
            <person name="Barsanti P."/>
            <person name="Batterham P."/>
            <person name="Batzoglou S."/>
            <person name="Begun D."/>
            <person name="Bhutkar A."/>
            <person name="Blanco E."/>
            <person name="Bosak S.A."/>
            <person name="Bradley R.K."/>
            <person name="Brand A.D."/>
            <person name="Brent M.R."/>
            <person name="Brooks A.N."/>
            <person name="Brown R.H."/>
            <person name="Butlin R.K."/>
            <person name="Caggese C."/>
            <person name="Calvi B.R."/>
            <person name="Bernardo de Carvalho A."/>
            <person name="Caspi A."/>
            <person name="Castrezana S."/>
            <person name="Celniker S.E."/>
            <person name="Chang J.L."/>
            <person name="Chapple C."/>
            <person name="Chatterji S."/>
            <person name="Chinwalla A."/>
            <person name="Civetta A."/>
            <person name="Clifton S.W."/>
            <person name="Comeron J.M."/>
            <person name="Costello J.C."/>
            <person name="Coyne J.A."/>
            <person name="Daub J."/>
            <person name="David R.G."/>
            <person name="Delcher A.L."/>
            <person name="Delehaunty K."/>
            <person name="Do C.B."/>
            <person name="Ebling H."/>
            <person name="Edwards K."/>
            <person name="Eickbush T."/>
            <person name="Evans J.D."/>
            <person name="Filipski A."/>
            <person name="Findeiss S."/>
            <person name="Freyhult E."/>
            <person name="Fulton L."/>
            <person name="Fulton R."/>
            <person name="Garcia A.C."/>
            <person name="Gardiner A."/>
            <person name="Garfield D.A."/>
            <person name="Garvin B.E."/>
            <person name="Gibson G."/>
            <person name="Gilbert D."/>
            <person name="Gnerre S."/>
            <person name="Godfrey J."/>
            <person name="Good R."/>
            <person name="Gotea V."/>
            <person name="Gravely B."/>
            <person name="Greenberg A.J."/>
            <person name="Griffiths-Jones S."/>
            <person name="Gross S."/>
            <person name="Guigo R."/>
            <person name="Gustafson E.A."/>
            <person name="Haerty W."/>
            <person name="Hahn M.W."/>
            <person name="Halligan D.L."/>
            <person name="Halpern A.L."/>
            <person name="Halter G.M."/>
            <person name="Han M.V."/>
            <person name="Heger A."/>
            <person name="Hillier L."/>
            <person name="Hinrichs A.S."/>
            <person name="Holmes I."/>
            <person name="Hoskins R.A."/>
            <person name="Hubisz M.J."/>
            <person name="Hultmark D."/>
            <person name="Huntley M.A."/>
            <person name="Jaffe D.B."/>
            <person name="Jagadeeshan S."/>
            <person name="Jeck W.R."/>
            <person name="Johnson J."/>
            <person name="Jones C.D."/>
            <person name="Jordan W.C."/>
            <person name="Karpen G.H."/>
            <person name="Kataoka E."/>
            <person name="Keightley P.D."/>
            <person name="Kheradpour P."/>
            <person name="Kirkness E.F."/>
            <person name="Koerich L.B."/>
            <person name="Kristiansen K."/>
            <person name="Kudrna D."/>
            <person name="Kulathinal R.J."/>
            <person name="Kumar S."/>
            <person name="Kwok R."/>
            <person name="Lander E."/>
            <person name="Langley C.H."/>
            <person name="Lapoint R."/>
            <person name="Lazzaro B.P."/>
            <person name="Lee S.J."/>
            <person name="Levesque L."/>
            <person name="Li R."/>
            <person name="Lin C.F."/>
            <person name="Lin M.F."/>
            <person name="Lindblad-Toh K."/>
            <person name="Llopart A."/>
            <person name="Long M."/>
            <person name="Low L."/>
            <person name="Lozovsky E."/>
            <person name="Lu J."/>
            <person name="Luo M."/>
            <person name="Machado C.A."/>
            <person name="Makalowski W."/>
            <person name="Marzo M."/>
            <person name="Matsuda M."/>
            <person name="Matzkin L."/>
            <person name="McAllister B."/>
            <person name="McBride C.S."/>
            <person name="McKernan B."/>
            <person name="McKernan K."/>
            <person name="Mendez-Lago M."/>
            <person name="Minx P."/>
            <person name="Mollenhauer M.U."/>
            <person name="Montooth K."/>
            <person name="Mount S.M."/>
            <person name="Mu X."/>
            <person name="Myers E."/>
            <person name="Negre B."/>
            <person name="Newfeld S."/>
            <person name="Nielsen R."/>
            <person name="Noor M.A."/>
            <person name="O'Grady P."/>
            <person name="Pachter L."/>
            <person name="Papaceit M."/>
            <person name="Parisi M.J."/>
            <person name="Parisi M."/>
            <person name="Parts L."/>
            <person name="Pedersen J.S."/>
            <person name="Pesole G."/>
            <person name="Phillippy A.M."/>
            <person name="Ponting C.P."/>
            <person name="Pop M."/>
            <person name="Porcelli D."/>
            <person name="Powell J.R."/>
            <person name="Prohaska S."/>
            <person name="Pruitt K."/>
            <person name="Puig M."/>
            <person name="Quesneville H."/>
            <person name="Ram K.R."/>
            <person name="Rand D."/>
            <person name="Rasmussen M.D."/>
            <person name="Reed L.K."/>
            <person name="Reenan R."/>
            <person name="Reily A."/>
            <person name="Remington K.A."/>
            <person name="Rieger T.T."/>
            <person name="Ritchie M.G."/>
            <person name="Robin C."/>
            <person name="Rogers Y.H."/>
            <person name="Rohde C."/>
            <person name="Rozas J."/>
            <person name="Rubenfield M.J."/>
            <person name="Ruiz A."/>
            <person name="Russo S."/>
            <person name="Salzberg S.L."/>
            <person name="Sanchez-Gracia A."/>
            <person name="Saranga D.J."/>
            <person name="Sato H."/>
            <person name="Schaeffer S.W."/>
            <person name="Schatz M.C."/>
            <person name="Schlenke T."/>
            <person name="Schwartz R."/>
            <person name="Segarra C."/>
            <person name="Singh R.S."/>
            <person name="Sirot L."/>
            <person name="Sirota M."/>
            <person name="Sisneros N.B."/>
            <person name="Smith C.D."/>
            <person name="Smith T.F."/>
            <person name="Spieth J."/>
            <person name="Stage D.E."/>
            <person name="Stark A."/>
            <person name="Stephan W."/>
            <person name="Strausberg R.L."/>
            <person name="Strempel S."/>
            <person name="Sturgill D."/>
            <person name="Sutton G."/>
            <person name="Sutton G.G."/>
            <person name="Tao W."/>
            <person name="Teichmann S."/>
            <person name="Tobari Y.N."/>
            <person name="Tomimura Y."/>
            <person name="Tsolas J.M."/>
            <person name="Valente V.L."/>
            <person name="Venter E."/>
            <person name="Venter J.C."/>
            <person name="Vicario S."/>
            <person name="Vieira F.G."/>
            <person name="Vilella A.J."/>
            <person name="Villasante A."/>
            <person name="Walenz B."/>
            <person name="Wang J."/>
            <person name="Wasserman M."/>
            <person name="Watts T."/>
            <person name="Wilson D."/>
            <person name="Wilson R.K."/>
            <person name="Wing R.A."/>
            <person name="Wolfner M.F."/>
            <person name="Wong A."/>
            <person name="Wong G.K."/>
            <person name="Wu C.I."/>
            <person name="Wu G."/>
            <person name="Yamamoto D."/>
            <person name="Yang H.P."/>
            <person name="Yang S.P."/>
            <person name="Yorke J.A."/>
            <person name="Yoshida K."/>
            <person name="Zdobnov E."/>
            <person name="Zhang P."/>
            <person name="Zhang Y."/>
            <person name="Zimin A.V."/>
            <person name="Baldwin J."/>
            <person name="Abdouelleil A."/>
            <person name="Abdulkadir J."/>
            <person name="Abebe A."/>
            <person name="Abera B."/>
            <person name="Abreu J."/>
            <person name="Acer S.C."/>
            <person name="Aftuck L."/>
            <person name="Alexander A."/>
            <person name="An P."/>
            <person name="Anderson E."/>
            <person name="Anderson S."/>
            <person name="Arachi H."/>
            <person name="Azer M."/>
            <person name="Bachantsang P."/>
            <person name="Barry A."/>
            <person name="Bayul T."/>
            <person name="Berlin A."/>
            <person name="Bessette D."/>
            <person name="Bloom T."/>
            <person name="Blye J."/>
            <person name="Boguslavskiy L."/>
            <person name="Bonnet C."/>
            <person name="Boukhgalter B."/>
            <person name="Bourzgui I."/>
            <person name="Brown A."/>
            <person name="Cahill P."/>
            <person name="Channer S."/>
            <person name="Cheshatsang Y."/>
            <person name="Chuda L."/>
            <person name="Citroen M."/>
            <person name="Collymore A."/>
            <person name="Cooke P."/>
            <person name="Costello M."/>
            <person name="D'Aco K."/>
            <person name="Daza R."/>
            <person name="De Haan G."/>
            <person name="DeGray S."/>
            <person name="DeMaso C."/>
            <person name="Dhargay N."/>
            <person name="Dooley K."/>
            <person name="Dooley E."/>
            <person name="Doricent M."/>
            <person name="Dorje P."/>
            <person name="Dorjee K."/>
            <person name="Dupes A."/>
            <person name="Elong R."/>
            <person name="Falk J."/>
            <person name="Farina A."/>
            <person name="Faro S."/>
            <person name="Ferguson D."/>
            <person name="Fisher S."/>
            <person name="Foley C.D."/>
            <person name="Franke A."/>
            <person name="Friedrich D."/>
            <person name="Gadbois L."/>
            <person name="Gearin G."/>
            <person name="Gearin C.R."/>
            <person name="Giannoukos G."/>
            <person name="Goode T."/>
            <person name="Graham J."/>
            <person name="Grandbois E."/>
            <person name="Grewal S."/>
            <person name="Gyaltsen K."/>
            <person name="Hafez N."/>
            <person name="Hagos B."/>
            <person name="Hall J."/>
            <person name="Henson C."/>
            <person name="Hollinger A."/>
            <person name="Honan T."/>
            <person name="Huard M.D."/>
            <person name="Hughes L."/>
            <person name="Hurhula B."/>
            <person name="Husby M.E."/>
            <person name="Kamat A."/>
            <person name="Kanga B."/>
            <person name="Kashin S."/>
            <person name="Khazanovich D."/>
            <person name="Kisner P."/>
            <person name="Lance K."/>
            <person name="Lara M."/>
            <person name="Lee W."/>
            <person name="Lennon N."/>
            <person name="Letendre F."/>
            <person name="LeVine R."/>
            <person name="Lipovsky A."/>
            <person name="Liu X."/>
            <person name="Liu J."/>
            <person name="Liu S."/>
            <person name="Lokyitsang T."/>
            <person name="Lokyitsang Y."/>
            <person name="Lubonja R."/>
            <person name="Lui A."/>
            <person name="MacDonald P."/>
            <person name="Magnisalis V."/>
            <person name="Maru K."/>
            <person name="Matthews C."/>
            <person name="McCusker W."/>
            <person name="McDonough S."/>
            <person name="Mehta T."/>
            <person name="Meldrim J."/>
            <person name="Meneus L."/>
            <person name="Mihai O."/>
            <person name="Mihalev A."/>
            <person name="Mihova T."/>
            <person name="Mittelman R."/>
            <person name="Mlenga V."/>
            <person name="Montmayeur A."/>
            <person name="Mulrain L."/>
            <person name="Navidi A."/>
            <person name="Naylor J."/>
            <person name="Negash T."/>
            <person name="Nguyen T."/>
            <person name="Nguyen N."/>
            <person name="Nicol R."/>
            <person name="Norbu C."/>
            <person name="Norbu N."/>
            <person name="Novod N."/>
            <person name="O'Neill B."/>
            <person name="Osman S."/>
            <person name="Markiewicz E."/>
            <person name="Oyono O.L."/>
            <person name="Patti C."/>
            <person name="Phunkhang P."/>
            <person name="Pierre F."/>
            <person name="Priest M."/>
            <person name="Raghuraman S."/>
            <person name="Rege F."/>
            <person name="Reyes R."/>
            <person name="Rise C."/>
            <person name="Rogov P."/>
            <person name="Ross K."/>
            <person name="Ryan E."/>
            <person name="Settipalli S."/>
            <person name="Shea T."/>
            <person name="Sherpa N."/>
            <person name="Shi L."/>
            <person name="Shih D."/>
            <person name="Sparrow T."/>
            <person name="Spaulding J."/>
            <person name="Stalker J."/>
            <person name="Stange-Thomann N."/>
            <person name="Stavropoulos S."/>
            <person name="Stone C."/>
            <person name="Strader C."/>
            <person name="Tesfaye S."/>
            <person name="Thomson T."/>
            <person name="Thoulutsang Y."/>
            <person name="Thoulutsang D."/>
            <person name="Topham K."/>
            <person name="Topping I."/>
            <person name="Tsamla T."/>
            <person name="Vassiliev H."/>
            <person name="Vo A."/>
            <person name="Wangchuk T."/>
            <person name="Wangdi T."/>
            <person name="Weiand M."/>
            <person name="Wilkinson J."/>
            <person name="Wilson A."/>
            <person name="Yadav S."/>
            <person name="Young G."/>
            <person name="Yu Q."/>
            <person name="Zembek L."/>
            <person name="Zhong D."/>
            <person name="Zimmer A."/>
            <person name="Zwirko Z."/>
            <person name="Jaffe D.B."/>
            <person name="Alvarez P."/>
            <person name="Brockman W."/>
            <person name="Butler J."/>
            <person name="Chin C."/>
            <person name="Gnerre S."/>
            <person name="Grabherr M."/>
            <person name="Kleber M."/>
            <person name="Mauceli E."/>
            <person name="MacCallum I."/>
        </authorList>
    </citation>
    <scope>NUCLEOTIDE SEQUENCE [LARGE SCALE GENOMIC DNA]</scope>
    <source>
        <strain evidence="3">Tucson 15081-1352.22</strain>
    </source>
</reference>
<feature type="compositionally biased region" description="Basic residues" evidence="1">
    <location>
        <begin position="306"/>
        <end position="319"/>
    </location>
</feature>
<dbReference type="KEGG" id="dmo:Dmoj_GI25614"/>
<dbReference type="EMBL" id="CH933806">
    <property type="protein sequence ID" value="KRG01058.1"/>
    <property type="molecule type" value="Genomic_DNA"/>
</dbReference>
<name>A0A0Q9X859_DROMO</name>
<protein>
    <submittedName>
        <fullName evidence="2">Uncharacterized protein</fullName>
    </submittedName>
</protein>
<proteinExistence type="predicted"/>
<feature type="compositionally biased region" description="Polar residues" evidence="1">
    <location>
        <begin position="290"/>
        <end position="302"/>
    </location>
</feature>
<evidence type="ECO:0000313" key="3">
    <source>
        <dbReference type="Proteomes" id="UP000009192"/>
    </source>
</evidence>
<dbReference type="Proteomes" id="UP000009192">
    <property type="component" value="Unassembled WGS sequence"/>
</dbReference>
<evidence type="ECO:0000256" key="1">
    <source>
        <dbReference type="SAM" id="MobiDB-lite"/>
    </source>
</evidence>
<dbReference type="OrthoDB" id="8063211at2759"/>
<sequence length="328" mass="36657">MSLAEIKQKEGKAKKNVLPKLRTLLANPYKQHSPVLPESELLELQHILKSALNESEHTQQEFVTQHHIHLGLESSLRAINGRRFSCVFISLSLRPSHLVRLIATTASVKAPTAPIYAQPKLEDLTHEIFGVRALALVLPIDLNSISSKLAKWVEVRRKPVVKKIVKPSSRKSEKKRTAIEQVLINTENEPQVAKAAPTKEKEWSGDYISCASDGAVLRISQLDAQTEAEQLSIALSKLGKKSANKTEIPVVKNTKQEEDDEIITLAANEPMEVDTAVAVEDDEFLPAELTNYQPLTQHQICANPNKKPKKKRNKNKKQKNQPPQNKSI</sequence>
<feature type="region of interest" description="Disordered" evidence="1">
    <location>
        <begin position="289"/>
        <end position="328"/>
    </location>
</feature>
<organism evidence="2 3">
    <name type="scientific">Drosophila mojavensis</name>
    <name type="common">Fruit fly</name>
    <dbReference type="NCBI Taxonomy" id="7230"/>
    <lineage>
        <taxon>Eukaryota</taxon>
        <taxon>Metazoa</taxon>
        <taxon>Ecdysozoa</taxon>
        <taxon>Arthropoda</taxon>
        <taxon>Hexapoda</taxon>
        <taxon>Insecta</taxon>
        <taxon>Pterygota</taxon>
        <taxon>Neoptera</taxon>
        <taxon>Endopterygota</taxon>
        <taxon>Diptera</taxon>
        <taxon>Brachycera</taxon>
        <taxon>Muscomorpha</taxon>
        <taxon>Ephydroidea</taxon>
        <taxon>Drosophilidae</taxon>
        <taxon>Drosophila</taxon>
    </lineage>
</organism>
<dbReference type="AlphaFoldDB" id="A0A0Q9X859"/>
<gene>
    <name evidence="2" type="primary">Dmoj\GI25614</name>
    <name evidence="2" type="ORF">Dmoj_GI25614</name>
</gene>
<dbReference type="InParanoid" id="A0A0Q9X859"/>
<evidence type="ECO:0000313" key="2">
    <source>
        <dbReference type="EMBL" id="KRG01058.1"/>
    </source>
</evidence>
<keyword evidence="3" id="KW-1185">Reference proteome</keyword>
<accession>A0A0Q9X859</accession>